<dbReference type="Proteomes" id="UP000282483">
    <property type="component" value="Chromosome"/>
</dbReference>
<dbReference type="EMBL" id="AP018005">
    <property type="protein sequence ID" value="BBB14668.1"/>
    <property type="molecule type" value="Genomic_DNA"/>
</dbReference>
<evidence type="ECO:0000313" key="2">
    <source>
        <dbReference type="EMBL" id="BBB14668.1"/>
    </source>
</evidence>
<evidence type="ECO:0000256" key="1">
    <source>
        <dbReference type="SAM" id="Phobius"/>
    </source>
</evidence>
<dbReference type="KEGG" id="rvi:RVIR1_01280"/>
<protein>
    <submittedName>
        <fullName evidence="2">Uncharacterized protein</fullName>
    </submittedName>
</protein>
<dbReference type="AlphaFoldDB" id="A0A2Z5UTA3"/>
<reference evidence="2 3" key="1">
    <citation type="submission" date="2017-03" db="EMBL/GenBank/DDBJ databases">
        <title>The genome sequence of Candidatus Rickettsiella viridis.</title>
        <authorList>
            <person name="Nikoh N."/>
            <person name="Tsuchida T."/>
            <person name="Yamaguchi K."/>
            <person name="Maeda T."/>
            <person name="Shigenobu S."/>
            <person name="Fukatsu T."/>
        </authorList>
    </citation>
    <scope>NUCLEOTIDE SEQUENCE [LARGE SCALE GENOMIC DNA]</scope>
    <source>
        <strain evidence="2 3">Ap-RA04</strain>
    </source>
</reference>
<name>A0A2Z5UTA3_9COXI</name>
<keyword evidence="1" id="KW-1133">Transmembrane helix</keyword>
<proteinExistence type="predicted"/>
<keyword evidence="3" id="KW-1185">Reference proteome</keyword>
<organism evidence="2 3">
    <name type="scientific">Candidatus Rickettsiella viridis</name>
    <dbReference type="NCBI Taxonomy" id="676208"/>
    <lineage>
        <taxon>Bacteria</taxon>
        <taxon>Pseudomonadati</taxon>
        <taxon>Pseudomonadota</taxon>
        <taxon>Gammaproteobacteria</taxon>
        <taxon>Legionellales</taxon>
        <taxon>Coxiellaceae</taxon>
        <taxon>Rickettsiella</taxon>
    </lineage>
</organism>
<gene>
    <name evidence="2" type="ORF">RVIR1_01280</name>
</gene>
<keyword evidence="1" id="KW-0812">Transmembrane</keyword>
<keyword evidence="1" id="KW-0472">Membrane</keyword>
<sequence>MLHLPEGLYTEFALFLSYLVFSMALNPGYRDIEIYVS</sequence>
<feature type="transmembrane region" description="Helical" evidence="1">
    <location>
        <begin position="12"/>
        <end position="29"/>
    </location>
</feature>
<evidence type="ECO:0000313" key="3">
    <source>
        <dbReference type="Proteomes" id="UP000282483"/>
    </source>
</evidence>
<accession>A0A2Z5UTA3</accession>